<organism evidence="1 2">
    <name type="scientific">Lindgomyces ingoldianus</name>
    <dbReference type="NCBI Taxonomy" id="673940"/>
    <lineage>
        <taxon>Eukaryota</taxon>
        <taxon>Fungi</taxon>
        <taxon>Dikarya</taxon>
        <taxon>Ascomycota</taxon>
        <taxon>Pezizomycotina</taxon>
        <taxon>Dothideomycetes</taxon>
        <taxon>Pleosporomycetidae</taxon>
        <taxon>Pleosporales</taxon>
        <taxon>Lindgomycetaceae</taxon>
        <taxon>Lindgomyces</taxon>
    </lineage>
</organism>
<proteinExistence type="predicted"/>
<evidence type="ECO:0000313" key="2">
    <source>
        <dbReference type="Proteomes" id="UP000799755"/>
    </source>
</evidence>
<accession>A0ACB6Q8B3</accession>
<dbReference type="Proteomes" id="UP000799755">
    <property type="component" value="Unassembled WGS sequence"/>
</dbReference>
<gene>
    <name evidence="1" type="ORF">BDR25DRAFT_347323</name>
</gene>
<sequence length="530" mass="59209">MSLSTSKKQVREHGDTNEDDWSHISDRQERKRIQNRLAQRNYRRNMKERIEALERAAAEHARSSSASVNGEPRTESPTHPYRDADLDTSLWDPLTMPLPMQLHAKQQAGNVAPMRRMVNAGHDQLVNGVRRNGDAHFDSLMDDSQMMQSLPSEGAFAHQSWPDVPDAVLFPSSGFENSDKYGGSAIHTVHGSNLHSGDGLRVRTSHSPPSEPQLPYGTQNPPSNHSSPAVAAMDLGTLCLQDISMLGTESTSVHSLRRPAALHRKYTGASSSSREELRARSKTPLYPSNNTLSKRKRPTSNMGSDVDYDVEESNSTSLSGSESEDIIPRIWNLYPNGTESSSSSSLISSVTGTSRNTDAKKKSVVSRPPSATGTLSTRLASAQSTIKPLGFSSIEDLCTQFWTADLNDRPSLADTQRLSRRRELPHMLSQVRERSTGWSDWEVQGWRDEVTRSAETVLEDECKRYLRREGKSWAHNSEPLPAEDVLRLKSTFQEEFLIVIQELWVKVRHLGCASRVKGLSYVHIYIHICK</sequence>
<keyword evidence="2" id="KW-1185">Reference proteome</keyword>
<protein>
    <submittedName>
        <fullName evidence="1">Uncharacterized protein</fullName>
    </submittedName>
</protein>
<reference evidence="1" key="1">
    <citation type="journal article" date="2020" name="Stud. Mycol.">
        <title>101 Dothideomycetes genomes: a test case for predicting lifestyles and emergence of pathogens.</title>
        <authorList>
            <person name="Haridas S."/>
            <person name="Albert R."/>
            <person name="Binder M."/>
            <person name="Bloem J."/>
            <person name="Labutti K."/>
            <person name="Salamov A."/>
            <person name="Andreopoulos B."/>
            <person name="Baker S."/>
            <person name="Barry K."/>
            <person name="Bills G."/>
            <person name="Bluhm B."/>
            <person name="Cannon C."/>
            <person name="Castanera R."/>
            <person name="Culley D."/>
            <person name="Daum C."/>
            <person name="Ezra D."/>
            <person name="Gonzalez J."/>
            <person name="Henrissat B."/>
            <person name="Kuo A."/>
            <person name="Liang C."/>
            <person name="Lipzen A."/>
            <person name="Lutzoni F."/>
            <person name="Magnuson J."/>
            <person name="Mondo S."/>
            <person name="Nolan M."/>
            <person name="Ohm R."/>
            <person name="Pangilinan J."/>
            <person name="Park H.-J."/>
            <person name="Ramirez L."/>
            <person name="Alfaro M."/>
            <person name="Sun H."/>
            <person name="Tritt A."/>
            <person name="Yoshinaga Y."/>
            <person name="Zwiers L.-H."/>
            <person name="Turgeon B."/>
            <person name="Goodwin S."/>
            <person name="Spatafora J."/>
            <person name="Crous P."/>
            <person name="Grigoriev I."/>
        </authorList>
    </citation>
    <scope>NUCLEOTIDE SEQUENCE</scope>
    <source>
        <strain evidence="1">ATCC 200398</strain>
    </source>
</reference>
<evidence type="ECO:0000313" key="1">
    <source>
        <dbReference type="EMBL" id="KAF2463259.1"/>
    </source>
</evidence>
<name>A0ACB6Q8B3_9PLEO</name>
<comment type="caution">
    <text evidence="1">The sequence shown here is derived from an EMBL/GenBank/DDBJ whole genome shotgun (WGS) entry which is preliminary data.</text>
</comment>
<dbReference type="EMBL" id="MU003552">
    <property type="protein sequence ID" value="KAF2463259.1"/>
    <property type="molecule type" value="Genomic_DNA"/>
</dbReference>